<keyword evidence="2" id="KW-0805">Transcription regulation</keyword>
<name>A0ABP4VDL7_9ACTN</name>
<dbReference type="Proteomes" id="UP001500618">
    <property type="component" value="Unassembled WGS sequence"/>
</dbReference>
<dbReference type="SUPFAM" id="SSF46785">
    <property type="entry name" value="Winged helix' DNA-binding domain"/>
    <property type="match status" value="1"/>
</dbReference>
<dbReference type="InterPro" id="IPR011991">
    <property type="entry name" value="ArsR-like_HTH"/>
</dbReference>
<keyword evidence="4" id="KW-0804">Transcription</keyword>
<dbReference type="Pfam" id="PF01451">
    <property type="entry name" value="LMWPc"/>
    <property type="match status" value="1"/>
</dbReference>
<dbReference type="Gene3D" id="3.40.50.2300">
    <property type="match status" value="1"/>
</dbReference>
<evidence type="ECO:0000313" key="6">
    <source>
        <dbReference type="EMBL" id="GAA1720443.1"/>
    </source>
</evidence>
<keyword evidence="3" id="KW-0238">DNA-binding</keyword>
<dbReference type="SUPFAM" id="SSF52788">
    <property type="entry name" value="Phosphotyrosine protein phosphatases I"/>
    <property type="match status" value="1"/>
</dbReference>
<dbReference type="PANTHER" id="PTHR43428:SF1">
    <property type="entry name" value="ARSENATE REDUCTASE"/>
    <property type="match status" value="1"/>
</dbReference>
<dbReference type="PROSITE" id="PS50987">
    <property type="entry name" value="HTH_ARSR_2"/>
    <property type="match status" value="1"/>
</dbReference>
<comment type="caution">
    <text evidence="6">The sequence shown here is derived from an EMBL/GenBank/DDBJ whole genome shotgun (WGS) entry which is preliminary data.</text>
</comment>
<organism evidence="6 7">
    <name type="scientific">Fodinicola feengrottensis</name>
    <dbReference type="NCBI Taxonomy" id="435914"/>
    <lineage>
        <taxon>Bacteria</taxon>
        <taxon>Bacillati</taxon>
        <taxon>Actinomycetota</taxon>
        <taxon>Actinomycetes</taxon>
        <taxon>Mycobacteriales</taxon>
        <taxon>Fodinicola</taxon>
    </lineage>
</organism>
<evidence type="ECO:0000259" key="5">
    <source>
        <dbReference type="PROSITE" id="PS50987"/>
    </source>
</evidence>
<dbReference type="InterPro" id="IPR036196">
    <property type="entry name" value="Ptyr_pPase_sf"/>
</dbReference>
<proteinExistence type="predicted"/>
<evidence type="ECO:0000256" key="3">
    <source>
        <dbReference type="ARBA" id="ARBA00023125"/>
    </source>
</evidence>
<gene>
    <name evidence="6" type="ORF">GCM10009765_80830</name>
</gene>
<dbReference type="PANTHER" id="PTHR43428">
    <property type="entry name" value="ARSENATE REDUCTASE"/>
    <property type="match status" value="1"/>
</dbReference>
<dbReference type="Pfam" id="PF21234">
    <property type="entry name" value="Phosphatase-like_N"/>
    <property type="match status" value="1"/>
</dbReference>
<dbReference type="RefSeq" id="WP_344315279.1">
    <property type="nucleotide sequence ID" value="NZ_BAAANY010000045.1"/>
</dbReference>
<dbReference type="InterPro" id="IPR036390">
    <property type="entry name" value="WH_DNA-bd_sf"/>
</dbReference>
<dbReference type="InterPro" id="IPR001845">
    <property type="entry name" value="HTH_ArsR_DNA-bd_dom"/>
</dbReference>
<dbReference type="NCBIfam" id="NF033788">
    <property type="entry name" value="HTH_metalloreg"/>
    <property type="match status" value="1"/>
</dbReference>
<protein>
    <recommendedName>
        <fullName evidence="5">HTH arsR-type domain-containing protein</fullName>
    </recommendedName>
</protein>
<dbReference type="SMART" id="SM00226">
    <property type="entry name" value="LMWPc"/>
    <property type="match status" value="1"/>
</dbReference>
<dbReference type="InterPro" id="IPR023485">
    <property type="entry name" value="Ptyr_pPase"/>
</dbReference>
<evidence type="ECO:0000313" key="7">
    <source>
        <dbReference type="Proteomes" id="UP001500618"/>
    </source>
</evidence>
<reference evidence="7" key="1">
    <citation type="journal article" date="2019" name="Int. J. Syst. Evol. Microbiol.">
        <title>The Global Catalogue of Microorganisms (GCM) 10K type strain sequencing project: providing services to taxonomists for standard genome sequencing and annotation.</title>
        <authorList>
            <consortium name="The Broad Institute Genomics Platform"/>
            <consortium name="The Broad Institute Genome Sequencing Center for Infectious Disease"/>
            <person name="Wu L."/>
            <person name="Ma J."/>
        </authorList>
    </citation>
    <scope>NUCLEOTIDE SEQUENCE [LARGE SCALE GENOMIC DNA]</scope>
    <source>
        <strain evidence="7">JCM 14718</strain>
    </source>
</reference>
<evidence type="ECO:0000256" key="2">
    <source>
        <dbReference type="ARBA" id="ARBA00023015"/>
    </source>
</evidence>
<dbReference type="SMART" id="SM00418">
    <property type="entry name" value="HTH_ARSR"/>
    <property type="match status" value="1"/>
</dbReference>
<keyword evidence="1" id="KW-0059">Arsenical resistance</keyword>
<dbReference type="CDD" id="cd00090">
    <property type="entry name" value="HTH_ARSR"/>
    <property type="match status" value="1"/>
</dbReference>
<sequence length="357" mass="38447">MNGPESTPSEHQPCCPPQLRNALTDADAIAAARRFKALADPVRVRLLSIIAAHGGGEACPADLAAALTVSQPTISHHLKMLRDSELLTAERHASFVHYHVAPHTLNALSAVLDWFADPPPADPTTGSRHRTADPAPEATMARSLADLPLANTDRMLDRIADRLALRFHGVFSRTTVLRYLHESYELLQQPATVRTHLLTVAEHFTAERLTALAHTRDAAAKAVPDVLFVCTHNAGRSQLAAALLTHHSGGRVTVHSAGSDPAAAMDPAILTVLAEIGVSVDTAFPKPLTDEVVQDADIIVTMGCGDACAILPGKRYYDWDIADPDDASLDLVRTIRDEINQHIQQLITDITPVKEPA</sequence>
<dbReference type="Pfam" id="PF01022">
    <property type="entry name" value="HTH_5"/>
    <property type="match status" value="1"/>
</dbReference>
<dbReference type="PROSITE" id="PS00846">
    <property type="entry name" value="HTH_ARSR_1"/>
    <property type="match status" value="1"/>
</dbReference>
<dbReference type="EMBL" id="BAAANY010000045">
    <property type="protein sequence ID" value="GAA1720443.1"/>
    <property type="molecule type" value="Genomic_DNA"/>
</dbReference>
<accession>A0ABP4VDL7</accession>
<evidence type="ECO:0000256" key="1">
    <source>
        <dbReference type="ARBA" id="ARBA00022849"/>
    </source>
</evidence>
<dbReference type="Gene3D" id="1.10.8.1060">
    <property type="entry name" value="Corynebacterium glutamicum thioredoxin-dependent arsenate reductase, N-terminal domain"/>
    <property type="match status" value="1"/>
</dbReference>
<dbReference type="PRINTS" id="PR00778">
    <property type="entry name" value="HTHARSR"/>
</dbReference>
<keyword evidence="7" id="KW-1185">Reference proteome</keyword>
<dbReference type="CDD" id="cd16345">
    <property type="entry name" value="LMWP_ArsC"/>
    <property type="match status" value="1"/>
</dbReference>
<evidence type="ECO:0000256" key="4">
    <source>
        <dbReference type="ARBA" id="ARBA00023163"/>
    </source>
</evidence>
<dbReference type="NCBIfam" id="NF046112">
    <property type="entry name" value="MSMEG_6209_Nter"/>
    <property type="match status" value="1"/>
</dbReference>
<dbReference type="InterPro" id="IPR048716">
    <property type="entry name" value="Phosphatase-like_N"/>
</dbReference>
<dbReference type="InterPro" id="IPR036388">
    <property type="entry name" value="WH-like_DNA-bd_sf"/>
</dbReference>
<feature type="domain" description="HTH arsR-type" evidence="5">
    <location>
        <begin position="23"/>
        <end position="119"/>
    </location>
</feature>
<dbReference type="Gene3D" id="1.10.10.10">
    <property type="entry name" value="Winged helix-like DNA-binding domain superfamily/Winged helix DNA-binding domain"/>
    <property type="match status" value="1"/>
</dbReference>
<dbReference type="InterPro" id="IPR018334">
    <property type="entry name" value="ArsR_HTH"/>
</dbReference>